<dbReference type="InterPro" id="IPR029016">
    <property type="entry name" value="GAF-like_dom_sf"/>
</dbReference>
<protein>
    <submittedName>
        <fullName evidence="1">Uncharacterized protein</fullName>
    </submittedName>
</protein>
<accession>A0A455U4J1</accession>
<sequence>MGGESYGSDITRIRQLNEIGIALSSERNHDALLENLLTSARELTQADAGTLYTFDASKQQLSLQSYKTIHWTYALGDLANR</sequence>
<dbReference type="KEGG" id="hsr:HSBAA_21410"/>
<name>A0A455U4J1_9GAMM</name>
<reference evidence="1 2" key="1">
    <citation type="journal article" date="2019" name="Microbiol. Resour. Announc.">
        <title>Complete Genome Sequence of Halomonas sulfidaeris Strain Esulfide1 Isolated from a Metal Sulfide Rock at a Depth of 2,200 Meters, Obtained Using Nanopore Sequencing.</title>
        <authorList>
            <person name="Saito M."/>
            <person name="Nishigata A."/>
            <person name="Galipon J."/>
            <person name="Arakawa K."/>
        </authorList>
    </citation>
    <scope>NUCLEOTIDE SEQUENCE [LARGE SCALE GENOMIC DNA]</scope>
    <source>
        <strain evidence="1 2">ATCC BAA-803</strain>
    </source>
</reference>
<dbReference type="Gene3D" id="3.30.450.40">
    <property type="match status" value="1"/>
</dbReference>
<dbReference type="AlphaFoldDB" id="A0A455U4J1"/>
<proteinExistence type="predicted"/>
<evidence type="ECO:0000313" key="2">
    <source>
        <dbReference type="Proteomes" id="UP000320231"/>
    </source>
</evidence>
<dbReference type="Proteomes" id="UP000320231">
    <property type="component" value="Chromosome"/>
</dbReference>
<evidence type="ECO:0000313" key="1">
    <source>
        <dbReference type="EMBL" id="BBI60835.1"/>
    </source>
</evidence>
<dbReference type="SUPFAM" id="SSF55781">
    <property type="entry name" value="GAF domain-like"/>
    <property type="match status" value="1"/>
</dbReference>
<dbReference type="EMBL" id="AP019514">
    <property type="protein sequence ID" value="BBI60835.1"/>
    <property type="molecule type" value="Genomic_DNA"/>
</dbReference>
<organism evidence="1 2">
    <name type="scientific">Vreelandella sulfidaeris</name>
    <dbReference type="NCBI Taxonomy" id="115553"/>
    <lineage>
        <taxon>Bacteria</taxon>
        <taxon>Pseudomonadati</taxon>
        <taxon>Pseudomonadota</taxon>
        <taxon>Gammaproteobacteria</taxon>
        <taxon>Oceanospirillales</taxon>
        <taxon>Halomonadaceae</taxon>
        <taxon>Vreelandella</taxon>
    </lineage>
</organism>
<gene>
    <name evidence="1" type="ORF">HSBAA_21410</name>
</gene>